<dbReference type="SUPFAM" id="SSF46785">
    <property type="entry name" value="Winged helix' DNA-binding domain"/>
    <property type="match status" value="1"/>
</dbReference>
<protein>
    <submittedName>
        <fullName evidence="7">Transcriptional activator, ArsR family</fullName>
    </submittedName>
</protein>
<evidence type="ECO:0000256" key="1">
    <source>
        <dbReference type="ARBA" id="ARBA00022849"/>
    </source>
</evidence>
<dbReference type="PANTHER" id="PTHR33154:SF18">
    <property type="entry name" value="ARSENICAL RESISTANCE OPERON REPRESSOR"/>
    <property type="match status" value="1"/>
</dbReference>
<dbReference type="Pfam" id="PF01022">
    <property type="entry name" value="HTH_5"/>
    <property type="match status" value="1"/>
</dbReference>
<evidence type="ECO:0000256" key="2">
    <source>
        <dbReference type="ARBA" id="ARBA00023015"/>
    </source>
</evidence>
<evidence type="ECO:0000256" key="4">
    <source>
        <dbReference type="ARBA" id="ARBA00023163"/>
    </source>
</evidence>
<dbReference type="InterPro" id="IPR001845">
    <property type="entry name" value="HTH_ArsR_DNA-bd_dom"/>
</dbReference>
<feature type="region of interest" description="Disordered" evidence="5">
    <location>
        <begin position="1"/>
        <end position="34"/>
    </location>
</feature>
<feature type="domain" description="HTH arsR-type" evidence="6">
    <location>
        <begin position="60"/>
        <end position="154"/>
    </location>
</feature>
<dbReference type="KEGG" id="azo:azo2809"/>
<proteinExistence type="predicted"/>
<dbReference type="InterPro" id="IPR011991">
    <property type="entry name" value="ArsR-like_HTH"/>
</dbReference>
<reference evidence="7 8" key="1">
    <citation type="journal article" date="2006" name="Nat. Biotechnol.">
        <title>Complete genome of the mutualistic, N2-fixing grass endophyte Azoarcus sp. strain BH72.</title>
        <authorList>
            <person name="Krause A."/>
            <person name="Ramakumar A."/>
            <person name="Bartels D."/>
            <person name="Battistoni F."/>
            <person name="Bekel T."/>
            <person name="Boch J."/>
            <person name="Boehm M."/>
            <person name="Friedrich F."/>
            <person name="Hurek T."/>
            <person name="Krause L."/>
            <person name="Linke B."/>
            <person name="McHardy A.C."/>
            <person name="Sarkar A."/>
            <person name="Schneiker S."/>
            <person name="Syed A.A."/>
            <person name="Thauer R."/>
            <person name="Vorhoelter F.-J."/>
            <person name="Weidner S."/>
            <person name="Puehler A."/>
            <person name="Reinhold-Hurek B."/>
            <person name="Kaiser O."/>
            <person name="Goesmann A."/>
        </authorList>
    </citation>
    <scope>NUCLEOTIDE SEQUENCE [LARGE SCALE GENOMIC DNA]</scope>
    <source>
        <strain evidence="7 8">BH72</strain>
    </source>
</reference>
<dbReference type="STRING" id="62928.azo2809"/>
<keyword evidence="3" id="KW-0238">DNA-binding</keyword>
<accession>A1K9C0</accession>
<dbReference type="GO" id="GO:0003677">
    <property type="term" value="F:DNA binding"/>
    <property type="evidence" value="ECO:0007669"/>
    <property type="project" value="UniProtKB-KW"/>
</dbReference>
<dbReference type="PRINTS" id="PR00778">
    <property type="entry name" value="HTHARSR"/>
</dbReference>
<dbReference type="HOGENOM" id="CLU_1665837_0_0_4"/>
<dbReference type="CDD" id="cd00090">
    <property type="entry name" value="HTH_ARSR"/>
    <property type="match status" value="1"/>
</dbReference>
<dbReference type="Gene3D" id="1.10.10.10">
    <property type="entry name" value="Winged helix-like DNA-binding domain superfamily/Winged helix DNA-binding domain"/>
    <property type="match status" value="1"/>
</dbReference>
<organism evidence="7 8">
    <name type="scientific">Azoarcus sp. (strain BH72)</name>
    <dbReference type="NCBI Taxonomy" id="418699"/>
    <lineage>
        <taxon>Bacteria</taxon>
        <taxon>Pseudomonadati</taxon>
        <taxon>Pseudomonadota</taxon>
        <taxon>Betaproteobacteria</taxon>
        <taxon>Rhodocyclales</taxon>
        <taxon>Zoogloeaceae</taxon>
        <taxon>Azoarcus</taxon>
    </lineage>
</organism>
<gene>
    <name evidence="7" type="primary">hlyU</name>
    <name evidence="7" type="ordered locus">azo2809</name>
</gene>
<evidence type="ECO:0000313" key="8">
    <source>
        <dbReference type="Proteomes" id="UP000002588"/>
    </source>
</evidence>
<dbReference type="AlphaFoldDB" id="A1K9C0"/>
<name>A1K9C0_AZOSB</name>
<dbReference type="GO" id="GO:0046685">
    <property type="term" value="P:response to arsenic-containing substance"/>
    <property type="evidence" value="ECO:0007669"/>
    <property type="project" value="UniProtKB-KW"/>
</dbReference>
<dbReference type="PROSITE" id="PS50987">
    <property type="entry name" value="HTH_ARSR_2"/>
    <property type="match status" value="1"/>
</dbReference>
<dbReference type="eggNOG" id="COG0640">
    <property type="taxonomic scope" value="Bacteria"/>
</dbReference>
<dbReference type="InterPro" id="IPR036388">
    <property type="entry name" value="WH-like_DNA-bd_sf"/>
</dbReference>
<dbReference type="InterPro" id="IPR051081">
    <property type="entry name" value="HTH_MetalResp_TranReg"/>
</dbReference>
<evidence type="ECO:0000256" key="5">
    <source>
        <dbReference type="SAM" id="MobiDB-lite"/>
    </source>
</evidence>
<evidence type="ECO:0000259" key="6">
    <source>
        <dbReference type="PROSITE" id="PS50987"/>
    </source>
</evidence>
<feature type="compositionally biased region" description="Basic and acidic residues" evidence="5">
    <location>
        <begin position="1"/>
        <end position="13"/>
    </location>
</feature>
<keyword evidence="2" id="KW-0805">Transcription regulation</keyword>
<evidence type="ECO:0000313" key="7">
    <source>
        <dbReference type="EMBL" id="CAL95425.1"/>
    </source>
</evidence>
<dbReference type="InterPro" id="IPR036390">
    <property type="entry name" value="WH_DNA-bd_sf"/>
</dbReference>
<dbReference type="PANTHER" id="PTHR33154">
    <property type="entry name" value="TRANSCRIPTIONAL REGULATOR, ARSR FAMILY"/>
    <property type="match status" value="1"/>
</dbReference>
<keyword evidence="8" id="KW-1185">Reference proteome</keyword>
<keyword evidence="1" id="KW-0059">Arsenical resistance</keyword>
<evidence type="ECO:0000256" key="3">
    <source>
        <dbReference type="ARBA" id="ARBA00023125"/>
    </source>
</evidence>
<dbReference type="NCBIfam" id="NF033788">
    <property type="entry name" value="HTH_metalloreg"/>
    <property type="match status" value="1"/>
</dbReference>
<dbReference type="Proteomes" id="UP000002588">
    <property type="component" value="Chromosome"/>
</dbReference>
<dbReference type="EMBL" id="AM406670">
    <property type="protein sequence ID" value="CAL95425.1"/>
    <property type="molecule type" value="Genomic_DNA"/>
</dbReference>
<dbReference type="SMART" id="SM00418">
    <property type="entry name" value="HTH_ARSR"/>
    <property type="match status" value="1"/>
</dbReference>
<sequence>MGNRIRLNDERRPGHSTLPRAWQNHAPAQGEQETGPIFYTNDFRSPGLPVNKDNILTLIDKHEHIETAARALKAIAHPLRLKILCVLGEGEACVQDIVEAVGTSQSNISQHLAILRDKGVLQTRKDANRVYYRVGDQRTLQLIVLMREVFCGVAPGID</sequence>
<keyword evidence="4" id="KW-0804">Transcription</keyword>
<dbReference type="GO" id="GO:0003700">
    <property type="term" value="F:DNA-binding transcription factor activity"/>
    <property type="evidence" value="ECO:0007669"/>
    <property type="project" value="InterPro"/>
</dbReference>